<evidence type="ECO:0000256" key="4">
    <source>
        <dbReference type="ARBA" id="ARBA00022527"/>
    </source>
</evidence>
<comment type="caution">
    <text evidence="20">The sequence shown here is derived from an EMBL/GenBank/DDBJ whole genome shotgun (WGS) entry which is preliminary data.</text>
</comment>
<feature type="domain" description="Apple" evidence="19">
    <location>
        <begin position="334"/>
        <end position="414"/>
    </location>
</feature>
<keyword evidence="15" id="KW-0472">Membrane</keyword>
<dbReference type="Pfam" id="PF01453">
    <property type="entry name" value="B_lectin"/>
    <property type="match status" value="2"/>
</dbReference>
<evidence type="ECO:0000256" key="2">
    <source>
        <dbReference type="ARBA" id="ARBA00012513"/>
    </source>
</evidence>
<comment type="catalytic activity">
    <reaction evidence="13">
        <text>L-seryl-[protein] + ATP = O-phospho-L-seryl-[protein] + ADP + H(+)</text>
        <dbReference type="Rhea" id="RHEA:17989"/>
        <dbReference type="Rhea" id="RHEA-COMP:9863"/>
        <dbReference type="Rhea" id="RHEA-COMP:11604"/>
        <dbReference type="ChEBI" id="CHEBI:15378"/>
        <dbReference type="ChEBI" id="CHEBI:29999"/>
        <dbReference type="ChEBI" id="CHEBI:30616"/>
        <dbReference type="ChEBI" id="CHEBI:83421"/>
        <dbReference type="ChEBI" id="CHEBI:456216"/>
        <dbReference type="EC" id="2.7.11.1"/>
    </reaction>
</comment>
<evidence type="ECO:0000259" key="18">
    <source>
        <dbReference type="PROSITE" id="PS50927"/>
    </source>
</evidence>
<dbReference type="CDD" id="cd14066">
    <property type="entry name" value="STKc_IRAK"/>
    <property type="match status" value="2"/>
</dbReference>
<dbReference type="EMBL" id="JBDFQZ010000007">
    <property type="protein sequence ID" value="KAK9706617.1"/>
    <property type="molecule type" value="Genomic_DNA"/>
</dbReference>
<dbReference type="CDD" id="cd01098">
    <property type="entry name" value="PAN_AP_plant"/>
    <property type="match status" value="2"/>
</dbReference>
<organism evidence="20 21">
    <name type="scientific">Saponaria officinalis</name>
    <name type="common">Common soapwort</name>
    <name type="synonym">Lychnis saponaria</name>
    <dbReference type="NCBI Taxonomy" id="3572"/>
    <lineage>
        <taxon>Eukaryota</taxon>
        <taxon>Viridiplantae</taxon>
        <taxon>Streptophyta</taxon>
        <taxon>Embryophyta</taxon>
        <taxon>Tracheophyta</taxon>
        <taxon>Spermatophyta</taxon>
        <taxon>Magnoliopsida</taxon>
        <taxon>eudicotyledons</taxon>
        <taxon>Gunneridae</taxon>
        <taxon>Pentapetalae</taxon>
        <taxon>Caryophyllales</taxon>
        <taxon>Caryophyllaceae</taxon>
        <taxon>Caryophylleae</taxon>
        <taxon>Saponaria</taxon>
    </lineage>
</organism>
<dbReference type="PROSITE" id="PS50011">
    <property type="entry name" value="PROTEIN_KINASE_DOM"/>
    <property type="match status" value="2"/>
</dbReference>
<name>A0AAW1JQ65_SAPOF</name>
<dbReference type="Gene3D" id="3.30.200.20">
    <property type="entry name" value="Phosphorylase Kinase, domain 1"/>
    <property type="match status" value="2"/>
</dbReference>
<feature type="domain" description="Bulb-type lectin" evidence="18">
    <location>
        <begin position="22"/>
        <end position="147"/>
    </location>
</feature>
<dbReference type="GO" id="GO:0048544">
    <property type="term" value="P:recognition of pollen"/>
    <property type="evidence" value="ECO:0007669"/>
    <property type="project" value="InterPro"/>
</dbReference>
<evidence type="ECO:0000256" key="1">
    <source>
        <dbReference type="ARBA" id="ARBA00004251"/>
    </source>
</evidence>
<feature type="transmembrane region" description="Helical" evidence="15">
    <location>
        <begin position="1231"/>
        <end position="1251"/>
    </location>
</feature>
<feature type="transmembrane region" description="Helical" evidence="15">
    <location>
        <begin position="826"/>
        <end position="846"/>
    </location>
</feature>
<evidence type="ECO:0000256" key="10">
    <source>
        <dbReference type="ARBA" id="ARBA00023157"/>
    </source>
</evidence>
<feature type="domain" description="Apple" evidence="19">
    <location>
        <begin position="1160"/>
        <end position="1238"/>
    </location>
</feature>
<dbReference type="FunFam" id="2.90.10.10:FF:000005">
    <property type="entry name" value="G-type lectin S-receptor-like serine/threonine-protein kinase"/>
    <property type="match status" value="1"/>
</dbReference>
<evidence type="ECO:0000256" key="13">
    <source>
        <dbReference type="ARBA" id="ARBA00048679"/>
    </source>
</evidence>
<dbReference type="SMART" id="SM00108">
    <property type="entry name" value="B_lectin"/>
    <property type="match status" value="2"/>
</dbReference>
<protein>
    <recommendedName>
        <fullName evidence="2">non-specific serine/threonine protein kinase</fullName>
        <ecNumber evidence="2">2.7.11.1</ecNumber>
    </recommendedName>
</protein>
<evidence type="ECO:0000313" key="20">
    <source>
        <dbReference type="EMBL" id="KAK9706617.1"/>
    </source>
</evidence>
<dbReference type="InterPro" id="IPR036426">
    <property type="entry name" value="Bulb-type_lectin_dom_sf"/>
</dbReference>
<evidence type="ECO:0000256" key="9">
    <source>
        <dbReference type="ARBA" id="ARBA00022840"/>
    </source>
</evidence>
<keyword evidence="7 14" id="KW-0547">Nucleotide-binding</keyword>
<dbReference type="Gene3D" id="1.10.510.10">
    <property type="entry name" value="Transferase(Phosphotransferase) domain 1"/>
    <property type="match status" value="2"/>
</dbReference>
<evidence type="ECO:0000256" key="16">
    <source>
        <dbReference type="SAM" id="SignalP"/>
    </source>
</evidence>
<dbReference type="InterPro" id="IPR001245">
    <property type="entry name" value="Ser-Thr/Tyr_kinase_cat_dom"/>
</dbReference>
<feature type="chain" id="PRO_5043766205" description="non-specific serine/threonine protein kinase" evidence="16">
    <location>
        <begin position="22"/>
        <end position="1597"/>
    </location>
</feature>
<keyword evidence="3" id="KW-1003">Cell membrane</keyword>
<evidence type="ECO:0000256" key="15">
    <source>
        <dbReference type="SAM" id="Phobius"/>
    </source>
</evidence>
<dbReference type="PROSITE" id="PS50927">
    <property type="entry name" value="BULB_LECTIN"/>
    <property type="match status" value="2"/>
</dbReference>
<accession>A0AAW1JQ65</accession>
<evidence type="ECO:0000256" key="14">
    <source>
        <dbReference type="PROSITE-ProRule" id="PRU10141"/>
    </source>
</evidence>
<evidence type="ECO:0000256" key="3">
    <source>
        <dbReference type="ARBA" id="ARBA00022475"/>
    </source>
</evidence>
<feature type="domain" description="Protein kinase" evidence="17">
    <location>
        <begin position="486"/>
        <end position="772"/>
    </location>
</feature>
<dbReference type="InterPro" id="IPR000858">
    <property type="entry name" value="S_locus_glycoprot_dom"/>
</dbReference>
<dbReference type="SUPFAM" id="SSF56112">
    <property type="entry name" value="Protein kinase-like (PK-like)"/>
    <property type="match status" value="2"/>
</dbReference>
<dbReference type="Gene3D" id="2.90.10.10">
    <property type="entry name" value="Bulb-type lectin domain"/>
    <property type="match status" value="2"/>
</dbReference>
<dbReference type="SUPFAM" id="SSF51110">
    <property type="entry name" value="alpha-D-mannose-specific plant lectins"/>
    <property type="match status" value="2"/>
</dbReference>
<comment type="subcellular location">
    <subcellularLocation>
        <location evidence="1">Cell membrane</location>
        <topology evidence="1">Single-pass type I membrane protein</topology>
    </subcellularLocation>
</comment>
<dbReference type="SMART" id="SM00220">
    <property type="entry name" value="S_TKc"/>
    <property type="match status" value="2"/>
</dbReference>
<dbReference type="GO" id="GO:0004674">
    <property type="term" value="F:protein serine/threonine kinase activity"/>
    <property type="evidence" value="ECO:0007669"/>
    <property type="project" value="UniProtKB-KW"/>
</dbReference>
<evidence type="ECO:0000259" key="17">
    <source>
        <dbReference type="PROSITE" id="PS50011"/>
    </source>
</evidence>
<feature type="signal peptide" evidence="16">
    <location>
        <begin position="1"/>
        <end position="21"/>
    </location>
</feature>
<keyword evidence="9 14" id="KW-0067">ATP-binding</keyword>
<keyword evidence="8" id="KW-0418">Kinase</keyword>
<dbReference type="Pfam" id="PF07714">
    <property type="entry name" value="PK_Tyr_Ser-Thr"/>
    <property type="match status" value="2"/>
</dbReference>
<keyword evidence="5" id="KW-0808">Transferase</keyword>
<dbReference type="SMART" id="SM00473">
    <property type="entry name" value="PAN_AP"/>
    <property type="match status" value="2"/>
</dbReference>
<feature type="domain" description="Protein kinase" evidence="17">
    <location>
        <begin position="1297"/>
        <end position="1572"/>
    </location>
</feature>
<dbReference type="InterPro" id="IPR001480">
    <property type="entry name" value="Bulb-type_lectin_dom"/>
</dbReference>
<dbReference type="PROSITE" id="PS00107">
    <property type="entry name" value="PROTEIN_KINASE_ATP"/>
    <property type="match status" value="2"/>
</dbReference>
<evidence type="ECO:0000256" key="11">
    <source>
        <dbReference type="ARBA" id="ARBA00023180"/>
    </source>
</evidence>
<dbReference type="PANTHER" id="PTHR27002">
    <property type="entry name" value="RECEPTOR-LIKE SERINE/THREONINE-PROTEIN KINASE SD1-8"/>
    <property type="match status" value="1"/>
</dbReference>
<dbReference type="Proteomes" id="UP001443914">
    <property type="component" value="Unassembled WGS sequence"/>
</dbReference>
<dbReference type="Pfam" id="PF08276">
    <property type="entry name" value="PAN_2"/>
    <property type="match status" value="2"/>
</dbReference>
<keyword evidence="15" id="KW-0812">Transmembrane</keyword>
<evidence type="ECO:0000259" key="19">
    <source>
        <dbReference type="PROSITE" id="PS50948"/>
    </source>
</evidence>
<dbReference type="FunFam" id="3.30.200.20:FF:000195">
    <property type="entry name" value="G-type lectin S-receptor-like serine/threonine-protein kinase"/>
    <property type="match status" value="2"/>
</dbReference>
<sequence>MAYLYTQMLFLCLLWCSLVSAQTNLNNTQSLRDPSSLVSSNAIFKLSFFSPANSTNRYVGIWYNVSESDGEQEVVWVANRNNPLNDSSGVLNISKDGNLQILNGEKKIFWSSNVPAYEADNSVVQLQDTGNLVLLSNSSGMMIWQSFDHPTDTFLPGMKFTVDGTLSEKQILAWSWKSPSDPSPGKTTVGLTTRPPPDVYLWDGDRPYWRSGPWNGNVFIGYESLVVSLVADGVGKVYLGFSQANQSELLHFALNYDGAMVKRKWDGGSRRWKNEWNSQQSECDVYGKCGAFGRCNVTNSPICSCLKGFVPKNDTEWNKGNWTNGCVRRTPLQCGIVGSKVDGFWSTKPVKVPDNEVWLSFNTVDECSSWFLSECSCIAYAYYLSIGCMVWNTSLIDIDEFSNNIGINLFVRLAHSELVTMTLTGVVIFGVSMWLCRQHGMRVMRLSRKNPRQRKYMVKDDDADDIGIGELPMFEFEQLVNATDNFQDGKKLGRGGFGTVYKGKLEDGKEVAIKRLSKVSGQGLREFMTEVLVISKLQHRNLVRLLGCCVEGEEKLLVYEFLPNNSLDALLFDRHRGGSLDWKTRFNIIQGICRGLLYFHRDSRLRIIHRDLKSSNILLDDKLNPKISDFGMAKIFGGNEDHADTKTVVGTYGYMSPEYAMEGRFSEKSDIFSFGVLLLEIVTGRRNTSFKDEESLSLLAHAWEKWNEDDIASLIDSSITNSAIEADEILRCIQVALLCVQELPEDRPNISTIISMIDGEASTLPRPTQPGFTLRRNVSRKDEDVNGSINRVSLSNISVNFAFVDYLIIWNLNYGQDLMNRTKFNIMAYVHIHVIFLCLLFCRVVSAQTSVNTTHSLIDPQTLVSSNALFKLGFFSPTNSTKRYVGIWYNVSDSDGELEVVWVANRDNPLSDSSGVLNISEDGNLQILNGQKTVFWSSNVPAYVGSNSIFQLQDNGNLVLMSNGSGMIIWQSFDHPTDTFLPGMKFTIDSTLIEKKVVFRSWKTPSDPSPGNVTSGLTTRFPPELFIWDDDRPYWRNAPWNGNIFIGLNSVVVSLVTDDAGKIYYGFSQANQSELLHFVVTYNGAAVERKWDSSRKKWVIGWSSRLSDCDVYGKCGPFGSCKATNSPICGCLKGFVPKNNTEWSRGNWTSGCVRRTSLQCKTVGSSTDGFLNMTQVKLPDNAVWLSGTTDDECSSQCLSQCSCVAYAYFSEQILQGSPTSKVAKKSSRLKVIIITTVIIGTAIFGVCMWLCRRHGMRLSPKGPRQRKYIFKDDNEEIEIGDLPMFEFDKLITATNDFHDGNKLGQGGFGTVYKGKLENGEEIAVKRLSKVSGQGLREFMTEVLVISKLQHRNLVRLLGGCVEGEEKLLVYEFLPKSLDVLLFDPLHSELFDWKMRFSIIQGICRGLLYLHRDSRLRIIHRDLKAGNILLDDKLNPKISDFGMAKIFEGNHLVSTSAGYISPEYAMEGRFSEKSDIFSFGVLLLEIISGRRNTSLIDEESLSLLAHTVLRHIASLIDPKISKSTVKVEEIMRCIQVALLCIQEFPEDRPNMSTVISMIDGEASNLPLPKQPGFTLRRFDSPKDEDSINRISLSNIIGR</sequence>
<dbReference type="GO" id="GO:0005524">
    <property type="term" value="F:ATP binding"/>
    <property type="evidence" value="ECO:0007669"/>
    <property type="project" value="UniProtKB-UniRule"/>
</dbReference>
<feature type="domain" description="Bulb-type lectin" evidence="18">
    <location>
        <begin position="848"/>
        <end position="973"/>
    </location>
</feature>
<evidence type="ECO:0000256" key="8">
    <source>
        <dbReference type="ARBA" id="ARBA00022777"/>
    </source>
</evidence>
<keyword evidence="6 16" id="KW-0732">Signal</keyword>
<dbReference type="InterPro" id="IPR003609">
    <property type="entry name" value="Pan_app"/>
</dbReference>
<dbReference type="SMART" id="SM00181">
    <property type="entry name" value="EGF"/>
    <property type="match status" value="2"/>
</dbReference>
<comment type="catalytic activity">
    <reaction evidence="12">
        <text>L-threonyl-[protein] + ATP = O-phospho-L-threonyl-[protein] + ADP + H(+)</text>
        <dbReference type="Rhea" id="RHEA:46608"/>
        <dbReference type="Rhea" id="RHEA-COMP:11060"/>
        <dbReference type="Rhea" id="RHEA-COMP:11605"/>
        <dbReference type="ChEBI" id="CHEBI:15378"/>
        <dbReference type="ChEBI" id="CHEBI:30013"/>
        <dbReference type="ChEBI" id="CHEBI:30616"/>
        <dbReference type="ChEBI" id="CHEBI:61977"/>
        <dbReference type="ChEBI" id="CHEBI:456216"/>
        <dbReference type="EC" id="2.7.11.1"/>
    </reaction>
</comment>
<keyword evidence="11" id="KW-0325">Glycoprotein</keyword>
<keyword evidence="10" id="KW-1015">Disulfide bond</keyword>
<proteinExistence type="predicted"/>
<keyword evidence="21" id="KW-1185">Reference proteome</keyword>
<reference evidence="20" key="1">
    <citation type="submission" date="2024-03" db="EMBL/GenBank/DDBJ databases">
        <title>WGS assembly of Saponaria officinalis var. Norfolk2.</title>
        <authorList>
            <person name="Jenkins J."/>
            <person name="Shu S."/>
            <person name="Grimwood J."/>
            <person name="Barry K."/>
            <person name="Goodstein D."/>
            <person name="Schmutz J."/>
            <person name="Leebens-Mack J."/>
            <person name="Osbourn A."/>
        </authorList>
    </citation>
    <scope>NUCLEOTIDE SEQUENCE [LARGE SCALE GENOMIC DNA]</scope>
    <source>
        <strain evidence="20">JIC</strain>
    </source>
</reference>
<dbReference type="EC" id="2.7.11.1" evidence="2"/>
<dbReference type="PROSITE" id="PS00108">
    <property type="entry name" value="PROTEIN_KINASE_ST"/>
    <property type="match status" value="2"/>
</dbReference>
<keyword evidence="15" id="KW-1133">Transmembrane helix</keyword>
<dbReference type="InterPro" id="IPR000719">
    <property type="entry name" value="Prot_kinase_dom"/>
</dbReference>
<evidence type="ECO:0000313" key="21">
    <source>
        <dbReference type="Proteomes" id="UP001443914"/>
    </source>
</evidence>
<evidence type="ECO:0000256" key="7">
    <source>
        <dbReference type="ARBA" id="ARBA00022741"/>
    </source>
</evidence>
<dbReference type="FunFam" id="2.90.10.10:FF:000001">
    <property type="entry name" value="G-type lectin S-receptor-like serine/threonine-protein kinase"/>
    <property type="match status" value="1"/>
</dbReference>
<feature type="binding site" evidence="14">
    <location>
        <position position="514"/>
    </location>
    <ligand>
        <name>ATP</name>
        <dbReference type="ChEBI" id="CHEBI:30616"/>
    </ligand>
</feature>
<dbReference type="GO" id="GO:0005886">
    <property type="term" value="C:plasma membrane"/>
    <property type="evidence" value="ECO:0007669"/>
    <property type="project" value="UniProtKB-SubCell"/>
</dbReference>
<dbReference type="PROSITE" id="PS50948">
    <property type="entry name" value="PAN"/>
    <property type="match status" value="2"/>
</dbReference>
<dbReference type="CDD" id="cd00028">
    <property type="entry name" value="B_lectin"/>
    <property type="match status" value="2"/>
</dbReference>
<dbReference type="InterPro" id="IPR000742">
    <property type="entry name" value="EGF"/>
</dbReference>
<dbReference type="FunFam" id="1.10.510.10:FF:000060">
    <property type="entry name" value="G-type lectin S-receptor-like serine/threonine-protein kinase"/>
    <property type="match status" value="2"/>
</dbReference>
<feature type="transmembrane region" description="Helical" evidence="15">
    <location>
        <begin position="418"/>
        <end position="436"/>
    </location>
</feature>
<feature type="binding site" evidence="14">
    <location>
        <position position="1325"/>
    </location>
    <ligand>
        <name>ATP</name>
        <dbReference type="ChEBI" id="CHEBI:30616"/>
    </ligand>
</feature>
<dbReference type="Pfam" id="PF00954">
    <property type="entry name" value="S_locus_glycop"/>
    <property type="match status" value="2"/>
</dbReference>
<dbReference type="InterPro" id="IPR011009">
    <property type="entry name" value="Kinase-like_dom_sf"/>
</dbReference>
<evidence type="ECO:0000256" key="12">
    <source>
        <dbReference type="ARBA" id="ARBA00047899"/>
    </source>
</evidence>
<dbReference type="InterPro" id="IPR017441">
    <property type="entry name" value="Protein_kinase_ATP_BS"/>
</dbReference>
<keyword evidence="4" id="KW-0723">Serine/threonine-protein kinase</keyword>
<dbReference type="PANTHER" id="PTHR27002:SF1082">
    <property type="entry name" value="OS06G0693000 PROTEIN"/>
    <property type="match status" value="1"/>
</dbReference>
<gene>
    <name evidence="20" type="ORF">RND81_07G139400</name>
</gene>
<evidence type="ECO:0000256" key="5">
    <source>
        <dbReference type="ARBA" id="ARBA00022679"/>
    </source>
</evidence>
<evidence type="ECO:0000256" key="6">
    <source>
        <dbReference type="ARBA" id="ARBA00022729"/>
    </source>
</evidence>
<dbReference type="InterPro" id="IPR008271">
    <property type="entry name" value="Ser/Thr_kinase_AS"/>
</dbReference>